<proteinExistence type="predicted"/>
<name>A0AAD5TGP1_9FUNG</name>
<protein>
    <submittedName>
        <fullName evidence="2">Uncharacterized protein</fullName>
    </submittedName>
</protein>
<accession>A0AAD5TGP1</accession>
<feature type="compositionally biased region" description="Pro residues" evidence="1">
    <location>
        <begin position="18"/>
        <end position="30"/>
    </location>
</feature>
<gene>
    <name evidence="2" type="ORF">HDU87_005782</name>
</gene>
<dbReference type="AlphaFoldDB" id="A0AAD5TGP1"/>
<evidence type="ECO:0000256" key="1">
    <source>
        <dbReference type="SAM" id="MobiDB-lite"/>
    </source>
</evidence>
<keyword evidence="3" id="KW-1185">Reference proteome</keyword>
<organism evidence="2 3">
    <name type="scientific">Geranomyces variabilis</name>
    <dbReference type="NCBI Taxonomy" id="109894"/>
    <lineage>
        <taxon>Eukaryota</taxon>
        <taxon>Fungi</taxon>
        <taxon>Fungi incertae sedis</taxon>
        <taxon>Chytridiomycota</taxon>
        <taxon>Chytridiomycota incertae sedis</taxon>
        <taxon>Chytridiomycetes</taxon>
        <taxon>Spizellomycetales</taxon>
        <taxon>Powellomycetaceae</taxon>
        <taxon>Geranomyces</taxon>
    </lineage>
</organism>
<evidence type="ECO:0000313" key="3">
    <source>
        <dbReference type="Proteomes" id="UP001212152"/>
    </source>
</evidence>
<dbReference type="Proteomes" id="UP001212152">
    <property type="component" value="Unassembled WGS sequence"/>
</dbReference>
<feature type="region of interest" description="Disordered" evidence="1">
    <location>
        <begin position="1"/>
        <end position="38"/>
    </location>
</feature>
<dbReference type="EMBL" id="JADGJQ010000048">
    <property type="protein sequence ID" value="KAJ3175788.1"/>
    <property type="molecule type" value="Genomic_DNA"/>
</dbReference>
<feature type="region of interest" description="Disordered" evidence="1">
    <location>
        <begin position="249"/>
        <end position="297"/>
    </location>
</feature>
<comment type="caution">
    <text evidence="2">The sequence shown here is derived from an EMBL/GenBank/DDBJ whole genome shotgun (WGS) entry which is preliminary data.</text>
</comment>
<feature type="compositionally biased region" description="Basic and acidic residues" evidence="1">
    <location>
        <begin position="277"/>
        <end position="291"/>
    </location>
</feature>
<feature type="compositionally biased region" description="Low complexity" evidence="1">
    <location>
        <begin position="1"/>
        <end position="17"/>
    </location>
</feature>
<feature type="compositionally biased region" description="Acidic residues" evidence="1">
    <location>
        <begin position="265"/>
        <end position="276"/>
    </location>
</feature>
<evidence type="ECO:0000313" key="2">
    <source>
        <dbReference type="EMBL" id="KAJ3175788.1"/>
    </source>
</evidence>
<feature type="region of interest" description="Disordered" evidence="1">
    <location>
        <begin position="146"/>
        <end position="166"/>
    </location>
</feature>
<sequence>MSPALATPSVSTTTTKQPQPPPPEQPPPTDPNADQPAAAPTSLISAHIAHLASPNILISTRLPQIRWEKTAAHTLSQKLLLAHRVADAEKLLTQLAARQLALAQERAQLDARIAGARDRRRGVEIVLRDLLVLHRDVVAAAAAANANANANAPARERGDVPGSSSSLASLAGNANAGLGMLRPGGGGNAGGGGISGLSPRPPLPFAASVLALHKLAPHRPAGPNAPPQHPVAQAFRRASMGGGALGVGLQQQHQRLSPLAVAEAASDDGESDQEDDDKAKTHDSSNVHIKNDIPPVLVVPPPPPPACALTIPTLVVPEIQTTAASDNDNDGPSAFAFVVEEAL</sequence>
<reference evidence="2" key="1">
    <citation type="submission" date="2020-05" db="EMBL/GenBank/DDBJ databases">
        <title>Phylogenomic resolution of chytrid fungi.</title>
        <authorList>
            <person name="Stajich J.E."/>
            <person name="Amses K."/>
            <person name="Simmons R."/>
            <person name="Seto K."/>
            <person name="Myers J."/>
            <person name="Bonds A."/>
            <person name="Quandt C.A."/>
            <person name="Barry K."/>
            <person name="Liu P."/>
            <person name="Grigoriev I."/>
            <person name="Longcore J.E."/>
            <person name="James T.Y."/>
        </authorList>
    </citation>
    <scope>NUCLEOTIDE SEQUENCE</scope>
    <source>
        <strain evidence="2">JEL0379</strain>
    </source>
</reference>